<keyword evidence="4" id="KW-1003">Cell membrane</keyword>
<feature type="domain" description="ABC transmembrane type-1" evidence="10">
    <location>
        <begin position="82"/>
        <end position="262"/>
    </location>
</feature>
<feature type="transmembrane region" description="Helical" evidence="9">
    <location>
        <begin position="90"/>
        <end position="111"/>
    </location>
</feature>
<comment type="caution">
    <text evidence="11">The sequence shown here is derived from an EMBL/GenBank/DDBJ whole genome shotgun (WGS) entry which is preliminary data.</text>
</comment>
<evidence type="ECO:0000256" key="6">
    <source>
        <dbReference type="ARBA" id="ARBA00022989"/>
    </source>
</evidence>
<evidence type="ECO:0000256" key="2">
    <source>
        <dbReference type="ARBA" id="ARBA00009306"/>
    </source>
</evidence>
<dbReference type="SUPFAM" id="SSF161098">
    <property type="entry name" value="MetI-like"/>
    <property type="match status" value="1"/>
</dbReference>
<name>A0A842IAY9_9RHOB</name>
<comment type="subcellular location">
    <subcellularLocation>
        <location evidence="1 9">Cell membrane</location>
        <topology evidence="1 9">Multi-pass membrane protein</topology>
    </subcellularLocation>
</comment>
<dbReference type="RefSeq" id="WP_185798440.1">
    <property type="nucleotide sequence ID" value="NZ_JACLQD010000004.1"/>
</dbReference>
<dbReference type="PANTHER" id="PTHR30151">
    <property type="entry name" value="ALKANE SULFONATE ABC TRANSPORTER-RELATED, MEMBRANE SUBUNIT"/>
    <property type="match status" value="1"/>
</dbReference>
<evidence type="ECO:0000256" key="3">
    <source>
        <dbReference type="ARBA" id="ARBA00022448"/>
    </source>
</evidence>
<feature type="transmembrane region" description="Helical" evidence="9">
    <location>
        <begin position="123"/>
        <end position="142"/>
    </location>
</feature>
<dbReference type="FunFam" id="1.10.3720.10:FF:000003">
    <property type="entry name" value="Aliphatic sulfonate ABC transporter permease"/>
    <property type="match status" value="1"/>
</dbReference>
<keyword evidence="7 9" id="KW-0472">Membrane</keyword>
<evidence type="ECO:0000256" key="8">
    <source>
        <dbReference type="ARBA" id="ARBA00056719"/>
    </source>
</evidence>
<keyword evidence="12" id="KW-1185">Reference proteome</keyword>
<comment type="similarity">
    <text evidence="2 9">Belongs to the binding-protein-dependent transport system permease family.</text>
</comment>
<feature type="transmembrane region" description="Helical" evidence="9">
    <location>
        <begin position="238"/>
        <end position="258"/>
    </location>
</feature>
<reference evidence="11 12" key="1">
    <citation type="journal article" date="2017" name="Int. J. Syst. Evol. Microbiol.">
        <title>Gemmobacter straminiformis sp. nov., isolated from an artificial fountain.</title>
        <authorList>
            <person name="Kang J.Y."/>
            <person name="Kim M.J."/>
            <person name="Chun J."/>
            <person name="Son K.P."/>
            <person name="Jahng K.Y."/>
        </authorList>
    </citation>
    <scope>NUCLEOTIDE SEQUENCE [LARGE SCALE GENOMIC DNA]</scope>
    <source>
        <strain evidence="11 12">CAM-8</strain>
    </source>
</reference>
<dbReference type="EMBL" id="JACLQD010000004">
    <property type="protein sequence ID" value="MBC2836835.1"/>
    <property type="molecule type" value="Genomic_DNA"/>
</dbReference>
<gene>
    <name evidence="11" type="ORF">H7F16_15055</name>
</gene>
<dbReference type="PANTHER" id="PTHR30151:SF38">
    <property type="entry name" value="ALIPHATIC SULFONATES TRANSPORT PERMEASE PROTEIN SSUC-RELATED"/>
    <property type="match status" value="1"/>
</dbReference>
<dbReference type="Pfam" id="PF00528">
    <property type="entry name" value="BPD_transp_1"/>
    <property type="match status" value="1"/>
</dbReference>
<organism evidence="11 12">
    <name type="scientific">Paragemmobacter straminiformis</name>
    <dbReference type="NCBI Taxonomy" id="2045119"/>
    <lineage>
        <taxon>Bacteria</taxon>
        <taxon>Pseudomonadati</taxon>
        <taxon>Pseudomonadota</taxon>
        <taxon>Alphaproteobacteria</taxon>
        <taxon>Rhodobacterales</taxon>
        <taxon>Paracoccaceae</taxon>
        <taxon>Paragemmobacter</taxon>
    </lineage>
</organism>
<comment type="function">
    <text evidence="8">Probably part of an ABC transporter complex. Probably responsible for the translocation of the substrate across the membrane.</text>
</comment>
<feature type="transmembrane region" description="Helical" evidence="9">
    <location>
        <begin position="148"/>
        <end position="167"/>
    </location>
</feature>
<keyword evidence="5 9" id="KW-0812">Transmembrane</keyword>
<evidence type="ECO:0000313" key="11">
    <source>
        <dbReference type="EMBL" id="MBC2836835.1"/>
    </source>
</evidence>
<feature type="transmembrane region" description="Helical" evidence="9">
    <location>
        <begin position="31"/>
        <end position="53"/>
    </location>
</feature>
<accession>A0A842IAY9</accession>
<dbReference type="Proteomes" id="UP000555411">
    <property type="component" value="Unassembled WGS sequence"/>
</dbReference>
<evidence type="ECO:0000256" key="5">
    <source>
        <dbReference type="ARBA" id="ARBA00022692"/>
    </source>
</evidence>
<protein>
    <submittedName>
        <fullName evidence="11">ABC transporter permease subunit</fullName>
    </submittedName>
</protein>
<feature type="transmembrane region" description="Helical" evidence="9">
    <location>
        <begin position="188"/>
        <end position="205"/>
    </location>
</feature>
<evidence type="ECO:0000313" key="12">
    <source>
        <dbReference type="Proteomes" id="UP000555411"/>
    </source>
</evidence>
<keyword evidence="6 9" id="KW-1133">Transmembrane helix</keyword>
<evidence type="ECO:0000256" key="9">
    <source>
        <dbReference type="RuleBase" id="RU363032"/>
    </source>
</evidence>
<evidence type="ECO:0000259" key="10">
    <source>
        <dbReference type="PROSITE" id="PS50928"/>
    </source>
</evidence>
<dbReference type="Gene3D" id="1.10.3720.10">
    <property type="entry name" value="MetI-like"/>
    <property type="match status" value="1"/>
</dbReference>
<keyword evidence="3 9" id="KW-0813">Transport</keyword>
<dbReference type="PROSITE" id="PS50928">
    <property type="entry name" value="ABC_TM1"/>
    <property type="match status" value="1"/>
</dbReference>
<dbReference type="GO" id="GO:0005886">
    <property type="term" value="C:plasma membrane"/>
    <property type="evidence" value="ECO:0007669"/>
    <property type="project" value="UniProtKB-SubCell"/>
</dbReference>
<proteinExistence type="inferred from homology"/>
<sequence length="279" mass="30492">MTAVDPAFRFPTRQDRKSLPVARPWHLRHAAWLPFLVPGLILVLWEIGSHVGLISTQILPRPSAVLVKAWDLALTGELFLHLGVSTLRALGGLAIGGTLGFALGLANGLSARSALLTDTSVQMVRNIPILALIPLVIIWFGVGETARLFLVSISVFFPIYINTFHGVRNVDPQLIEMGRAYGMSRRSLFGKVIFPGALPSIFVGLRYALGLMWFVLVVAETLAAKAGLGYMAMQAREFMMLDVVVLSILLYALLGKLADVVTRALEVRALAWNPAYARH</sequence>
<dbReference type="CDD" id="cd06261">
    <property type="entry name" value="TM_PBP2"/>
    <property type="match status" value="1"/>
</dbReference>
<dbReference type="InterPro" id="IPR035906">
    <property type="entry name" value="MetI-like_sf"/>
</dbReference>
<dbReference type="GO" id="GO:0042918">
    <property type="term" value="P:alkanesulfonate transmembrane transport"/>
    <property type="evidence" value="ECO:0007669"/>
    <property type="project" value="UniProtKB-ARBA"/>
</dbReference>
<evidence type="ECO:0000256" key="1">
    <source>
        <dbReference type="ARBA" id="ARBA00004651"/>
    </source>
</evidence>
<dbReference type="InterPro" id="IPR000515">
    <property type="entry name" value="MetI-like"/>
</dbReference>
<evidence type="ECO:0000256" key="7">
    <source>
        <dbReference type="ARBA" id="ARBA00023136"/>
    </source>
</evidence>
<evidence type="ECO:0000256" key="4">
    <source>
        <dbReference type="ARBA" id="ARBA00022475"/>
    </source>
</evidence>
<dbReference type="AlphaFoldDB" id="A0A842IAY9"/>